<dbReference type="InterPro" id="IPR011047">
    <property type="entry name" value="Quinoprotein_ADH-like_sf"/>
</dbReference>
<gene>
    <name evidence="1" type="ORF">SAMN04488516_10169</name>
</gene>
<sequence length="1179" mass="129855">MFKINKLILIIGCLGLFLMPVLTWATMSDYCATPPFLSASVKPNILFVIDKSGSMAWLAYGNAYDSSETYEGYFIPTKNYKKIDGVWQETNDPESCSFTQAARTYVSGRSISGVCSGSKLNFARMARIDLLRWAITGGRPDSCGGVTDKDCDPDLACTGSYCTLKTNYGVLVKVPTSRIDGLVQRLREEKPESRPRLGVLFYSTYIYPDKVYIGDYPNGGEADTDHPYTYFTRYINAINPGGYTATSPAMWEAYDYFKQHNDHRYSNGFLMKDSSHLFRDPLYVCDANKQNCEFVPCAKNFIILASDGQWNVGGNPIIRTCSINTNFENYSADPVVPAYRVHADVLRQANGIDVNVNKVYSLGLFLGGTGELSLKNVAMYGSFDTSGNKRWPGNKSGYPFDVCFMDDCGNGAGSACTNLPPSSYDWDTDGNGEPDTFFNAKTASEIKDTITAFIQAILKEASSGTSVSVLSEKRKQGALIHQAVFYPQKRFFDANGTSKKVDWIGNIFTYWFLNTKEAQNIREDTDQDKILTVLSDNILGFSVDNQTGELTINVYNSSANGSADVQVGSYSALEEIKTLINVGKVLELTSADDRKIYGAYTDTEMAEFTVANKTKFQNLLYQDSSKVDSCLTSSGDVAENIIKYIRGEDISGCRVRRMANGVWKLGDIIYSTPAVVNYGEYGVIFTGSNDGMLHAFKVGKTRADGLSKGQVVKLCDDSSAVCQTVELGKELWAFIPKNAMPYLRYLADPDYPSCHLYYVDMPPYIIEMGSKTILIGGMRLGGGCGASGSDVVHPPSDVCSDPASSSCVGRSSYFALDITDPTTPKFLWEFSNKDLGFTYSGPAHIKYGGNHYIIFASGPTSYRGDVEQDLKIFVLKLTSEGKIALNYPKTINIAQKIPYFANSFAGRLFSEGIDMDSSGRKNGSSDYLYLGVNKKDGSSWVGNLLLIKINNDNPEYWGYEKVFNTDLEPVVSKVEYMKCFDKNFIYFGTGRWFYKEDSPGSGSSDVNSLYGVRIDDCIQNDNCEVSSIVETPADACHSIDTNDLGFAWRKKLDPESGGYFKERMISDPAVASDYDVVFFATTEPNGDVCSFGGRSRLWGLNCISGAGLTQDCNGKYKPKAFDKTVYLQLSKGNIEQIKKDDLGADGSSGWFTGVTPETAPIIPPSPGGKVGKILLWIEK</sequence>
<protein>
    <submittedName>
        <fullName evidence="1">Type IV pilus assembly protein PilY1</fullName>
    </submittedName>
</protein>
<reference evidence="1 2" key="1">
    <citation type="submission" date="2016-10" db="EMBL/GenBank/DDBJ databases">
        <authorList>
            <person name="de Groot N.N."/>
        </authorList>
    </citation>
    <scope>NUCLEOTIDE SEQUENCE [LARGE SCALE GENOMIC DNA]</scope>
    <source>
        <strain evidence="1 2">DSM 15269</strain>
    </source>
</reference>
<dbReference type="AlphaFoldDB" id="A0A1G9ZK31"/>
<keyword evidence="2" id="KW-1185">Reference proteome</keyword>
<evidence type="ECO:0000313" key="2">
    <source>
        <dbReference type="Proteomes" id="UP000199602"/>
    </source>
</evidence>
<dbReference type="InterPro" id="IPR036465">
    <property type="entry name" value="vWFA_dom_sf"/>
</dbReference>
<dbReference type="RefSeq" id="WP_092061642.1">
    <property type="nucleotide sequence ID" value="NZ_FNIN01000001.1"/>
</dbReference>
<dbReference type="OrthoDB" id="7156875at2"/>
<proteinExistence type="predicted"/>
<dbReference type="STRING" id="206665.SAMN04488516_10169"/>
<name>A0A1G9ZK31_9BACT</name>
<dbReference type="EMBL" id="FNIN01000001">
    <property type="protein sequence ID" value="SDN21852.1"/>
    <property type="molecule type" value="Genomic_DNA"/>
</dbReference>
<dbReference type="SUPFAM" id="SSF53300">
    <property type="entry name" value="vWA-like"/>
    <property type="match status" value="1"/>
</dbReference>
<dbReference type="Gene3D" id="3.40.50.410">
    <property type="entry name" value="von Willebrand factor, type A domain"/>
    <property type="match status" value="1"/>
</dbReference>
<dbReference type="Proteomes" id="UP000199602">
    <property type="component" value="Unassembled WGS sequence"/>
</dbReference>
<evidence type="ECO:0000313" key="1">
    <source>
        <dbReference type="EMBL" id="SDN21852.1"/>
    </source>
</evidence>
<organism evidence="1 2">
    <name type="scientific">Desulfonauticus submarinus</name>
    <dbReference type="NCBI Taxonomy" id="206665"/>
    <lineage>
        <taxon>Bacteria</taxon>
        <taxon>Pseudomonadati</taxon>
        <taxon>Thermodesulfobacteriota</taxon>
        <taxon>Desulfovibrionia</taxon>
        <taxon>Desulfovibrionales</taxon>
        <taxon>Desulfonauticaceae</taxon>
        <taxon>Desulfonauticus</taxon>
    </lineage>
</organism>
<dbReference type="SUPFAM" id="SSF50998">
    <property type="entry name" value="Quinoprotein alcohol dehydrogenase-like"/>
    <property type="match status" value="1"/>
</dbReference>
<accession>A0A1G9ZK31</accession>